<evidence type="ECO:0000313" key="3">
    <source>
        <dbReference type="Proteomes" id="UP000335636"/>
    </source>
</evidence>
<feature type="compositionally biased region" description="Polar residues" evidence="1">
    <location>
        <begin position="14"/>
        <end position="29"/>
    </location>
</feature>
<comment type="caution">
    <text evidence="2">The sequence shown here is derived from an EMBL/GenBank/DDBJ whole genome shotgun (WGS) entry which is preliminary data.</text>
</comment>
<reference evidence="2" key="1">
    <citation type="submission" date="2019-04" db="EMBL/GenBank/DDBJ databases">
        <authorList>
            <person name="Alioto T."/>
            <person name="Alioto T."/>
        </authorList>
    </citation>
    <scope>NUCLEOTIDE SEQUENCE [LARGE SCALE GENOMIC DNA]</scope>
</reference>
<proteinExistence type="predicted"/>
<dbReference type="EMBL" id="CABDUW010000924">
    <property type="protein sequence ID" value="VTJ76923.1"/>
    <property type="molecule type" value="Genomic_DNA"/>
</dbReference>
<dbReference type="AlphaFoldDB" id="A0A5E4C4U3"/>
<keyword evidence="3" id="KW-1185">Reference proteome</keyword>
<feature type="region of interest" description="Disordered" evidence="1">
    <location>
        <begin position="1"/>
        <end position="56"/>
    </location>
</feature>
<gene>
    <name evidence="2" type="ORF">MONAX_5E047839</name>
</gene>
<sequence>TMYVKLPTEVPARSDTQIHQPVSQSTTSLRLPAPDTQDGDLRLMTNSSSSRDSAPT</sequence>
<protein>
    <submittedName>
        <fullName evidence="2">Uncharacterized protein</fullName>
    </submittedName>
</protein>
<name>A0A5E4C4U3_MARMO</name>
<dbReference type="Proteomes" id="UP000335636">
    <property type="component" value="Unassembled WGS sequence"/>
</dbReference>
<evidence type="ECO:0000256" key="1">
    <source>
        <dbReference type="SAM" id="MobiDB-lite"/>
    </source>
</evidence>
<accession>A0A5E4C4U3</accession>
<feature type="compositionally biased region" description="Polar residues" evidence="1">
    <location>
        <begin position="44"/>
        <end position="56"/>
    </location>
</feature>
<organism evidence="2 3">
    <name type="scientific">Marmota monax</name>
    <name type="common">Woodchuck</name>
    <dbReference type="NCBI Taxonomy" id="9995"/>
    <lineage>
        <taxon>Eukaryota</taxon>
        <taxon>Metazoa</taxon>
        <taxon>Chordata</taxon>
        <taxon>Craniata</taxon>
        <taxon>Vertebrata</taxon>
        <taxon>Euteleostomi</taxon>
        <taxon>Mammalia</taxon>
        <taxon>Eutheria</taxon>
        <taxon>Euarchontoglires</taxon>
        <taxon>Glires</taxon>
        <taxon>Rodentia</taxon>
        <taxon>Sciuromorpha</taxon>
        <taxon>Sciuridae</taxon>
        <taxon>Xerinae</taxon>
        <taxon>Marmotini</taxon>
        <taxon>Marmota</taxon>
    </lineage>
</organism>
<feature type="non-terminal residue" evidence="2">
    <location>
        <position position="1"/>
    </location>
</feature>
<evidence type="ECO:0000313" key="2">
    <source>
        <dbReference type="EMBL" id="VTJ76923.1"/>
    </source>
</evidence>